<proteinExistence type="predicted"/>
<sequence>MTLIGLLLFGFIIKKTDCPKIEIVEAEEDSEIVVHWTLGVDYSKLTEIKDNDLNKFVKKIEQIVSTNNWNEFINNCAPDHYEIQFEELDFSKSRYILNNLMVYSTYKKNLKIINQLPEIDSQDEFYSLNSIKKMSIIGINEDDKYEGIISLCGYLELKDNNIKAVNIWVTKRNGKYEITGAVG</sequence>
<dbReference type="RefSeq" id="WP_069829184.1">
    <property type="nucleotide sequence ID" value="NZ_MDJD01000014.1"/>
</dbReference>
<keyword evidence="2" id="KW-1185">Reference proteome</keyword>
<organism evidence="1 2">
    <name type="scientific">Flavivirga aquatica</name>
    <dbReference type="NCBI Taxonomy" id="1849968"/>
    <lineage>
        <taxon>Bacteria</taxon>
        <taxon>Pseudomonadati</taxon>
        <taxon>Bacteroidota</taxon>
        <taxon>Flavobacteriia</taxon>
        <taxon>Flavobacteriales</taxon>
        <taxon>Flavobacteriaceae</taxon>
        <taxon>Flavivirga</taxon>
    </lineage>
</organism>
<comment type="caution">
    <text evidence="1">The sequence shown here is derived from an EMBL/GenBank/DDBJ whole genome shotgun (WGS) entry which is preliminary data.</text>
</comment>
<name>A0A1E5TC61_9FLAO</name>
<reference evidence="1 2" key="1">
    <citation type="submission" date="2016-05" db="EMBL/GenBank/DDBJ databases">
        <title>Draft Genome Sequence of Algibacter sp. Strain SK-16 Isolated from the Surface Water of Aburatsubo Inlet.</title>
        <authorList>
            <person name="Wong S.-K."/>
            <person name="Yoshizawa S."/>
            <person name="Nakajima Y."/>
            <person name="Ogura Y."/>
            <person name="Tetsuya H."/>
            <person name="Hamasaki K."/>
        </authorList>
    </citation>
    <scope>NUCLEOTIDE SEQUENCE [LARGE SCALE GENOMIC DNA]</scope>
    <source>
        <strain evidence="1 2">SK-16</strain>
    </source>
</reference>
<evidence type="ECO:0000313" key="1">
    <source>
        <dbReference type="EMBL" id="OEK08929.1"/>
    </source>
</evidence>
<protein>
    <submittedName>
        <fullName evidence="1">Uncharacterized protein</fullName>
    </submittedName>
</protein>
<dbReference type="Proteomes" id="UP000095713">
    <property type="component" value="Unassembled WGS sequence"/>
</dbReference>
<dbReference type="AlphaFoldDB" id="A0A1E5TC61"/>
<accession>A0A1E5TC61</accession>
<dbReference type="EMBL" id="MDJD01000014">
    <property type="protein sequence ID" value="OEK08929.1"/>
    <property type="molecule type" value="Genomic_DNA"/>
</dbReference>
<evidence type="ECO:0000313" key="2">
    <source>
        <dbReference type="Proteomes" id="UP000095713"/>
    </source>
</evidence>
<gene>
    <name evidence="1" type="ORF">A8C32_13545</name>
</gene>
<dbReference type="STRING" id="1849968.A8C32_13545"/>